<reference evidence="2" key="1">
    <citation type="submission" date="2025-08" db="UniProtKB">
        <authorList>
            <consortium name="Ensembl"/>
        </authorList>
    </citation>
    <scope>IDENTIFICATION</scope>
</reference>
<proteinExistence type="predicted"/>
<protein>
    <submittedName>
        <fullName evidence="2">Uncharacterized protein</fullName>
    </submittedName>
</protein>
<organism evidence="2 3">
    <name type="scientific">Neogobius melanostomus</name>
    <name type="common">round goby</name>
    <dbReference type="NCBI Taxonomy" id="47308"/>
    <lineage>
        <taxon>Eukaryota</taxon>
        <taxon>Metazoa</taxon>
        <taxon>Chordata</taxon>
        <taxon>Craniata</taxon>
        <taxon>Vertebrata</taxon>
        <taxon>Euteleostomi</taxon>
        <taxon>Actinopterygii</taxon>
        <taxon>Neopterygii</taxon>
        <taxon>Teleostei</taxon>
        <taxon>Neoteleostei</taxon>
        <taxon>Acanthomorphata</taxon>
        <taxon>Gobiaria</taxon>
        <taxon>Gobiiformes</taxon>
        <taxon>Gobioidei</taxon>
        <taxon>Gobiidae</taxon>
        <taxon>Benthophilinae</taxon>
        <taxon>Neogobiini</taxon>
        <taxon>Neogobius</taxon>
    </lineage>
</organism>
<dbReference type="Gene3D" id="1.10.437.10">
    <property type="entry name" value="Blc2-like"/>
    <property type="match status" value="1"/>
</dbReference>
<evidence type="ECO:0000256" key="1">
    <source>
        <dbReference type="SAM" id="MobiDB-lite"/>
    </source>
</evidence>
<evidence type="ECO:0000313" key="3">
    <source>
        <dbReference type="Proteomes" id="UP000694523"/>
    </source>
</evidence>
<sequence length="170" mass="19410">RKWHENAEKQNNSNEQETAREPCEDVIDDLILQRAMVIFREYVIECLTVHEQDDQNVKQAVEVLVHISSEIRQNAVLQRLVDQVEGNFAEDIFMTVARSFSDGIHFGRITALIFTQLSCDHILKNLVAWSNFVSGSVGVGCGDKQSDKKTNFAFVSLCFYHHFYVIIGVC</sequence>
<keyword evidence="3" id="KW-1185">Reference proteome</keyword>
<reference evidence="2" key="2">
    <citation type="submission" date="2025-09" db="UniProtKB">
        <authorList>
            <consortium name="Ensembl"/>
        </authorList>
    </citation>
    <scope>IDENTIFICATION</scope>
</reference>
<accession>A0A8C6WXP1</accession>
<feature type="region of interest" description="Disordered" evidence="1">
    <location>
        <begin position="1"/>
        <end position="21"/>
    </location>
</feature>
<evidence type="ECO:0000313" key="2">
    <source>
        <dbReference type="Ensembl" id="ENSNMLP00000039578.1"/>
    </source>
</evidence>
<dbReference type="GO" id="GO:0042981">
    <property type="term" value="P:regulation of apoptotic process"/>
    <property type="evidence" value="ECO:0007669"/>
    <property type="project" value="InterPro"/>
</dbReference>
<dbReference type="Proteomes" id="UP000694523">
    <property type="component" value="Unplaced"/>
</dbReference>
<dbReference type="InterPro" id="IPR036834">
    <property type="entry name" value="Bcl-2-like_sf"/>
</dbReference>
<dbReference type="Ensembl" id="ENSNMLT00000044042.1">
    <property type="protein sequence ID" value="ENSNMLP00000039578.1"/>
    <property type="gene ID" value="ENSNMLG00000024379.1"/>
</dbReference>
<name>A0A8C6WXP1_9GOBI</name>
<dbReference type="AlphaFoldDB" id="A0A8C6WXP1"/>
<dbReference type="SUPFAM" id="SSF56854">
    <property type="entry name" value="Bcl-2 inhibitors of programmed cell death"/>
    <property type="match status" value="1"/>
</dbReference>